<dbReference type="GO" id="GO:0047151">
    <property type="term" value="F:tRNA (uracil(54)-C5)-methyltransferase activity, 5,10-methylenetetrahydrofolate-dependent"/>
    <property type="evidence" value="ECO:0007669"/>
    <property type="project" value="UniProtKB-UniRule"/>
</dbReference>
<dbReference type="GO" id="GO:0005829">
    <property type="term" value="C:cytosol"/>
    <property type="evidence" value="ECO:0007669"/>
    <property type="project" value="TreeGrafter"/>
</dbReference>
<evidence type="ECO:0000313" key="14">
    <source>
        <dbReference type="Proteomes" id="UP000051139"/>
    </source>
</evidence>
<protein>
    <recommendedName>
        <fullName evidence="10">Methylenetetrahydrofolate--tRNA-(uracil-5-)-methyltransferase TrmFO</fullName>
        <ecNumber evidence="10">2.1.1.74</ecNumber>
    </recommendedName>
    <alternativeName>
        <fullName evidence="10">Folate-dependent tRNA (uracil-5-)-methyltransferase</fullName>
    </alternativeName>
    <alternativeName>
        <fullName evidence="10">Folate-dependent tRNA(M-5-U54)-methyltransferase</fullName>
    </alternativeName>
</protein>
<keyword evidence="6 10" id="KW-0819">tRNA processing</keyword>
<evidence type="ECO:0000313" key="13">
    <source>
        <dbReference type="EMBL" id="KRN97002.1"/>
    </source>
</evidence>
<dbReference type="FunFam" id="3.50.50.60:FF:000035">
    <property type="entry name" value="Methylenetetrahydrofolate--tRNA-(uracil-5-)-methyltransferase TrmFO"/>
    <property type="match status" value="1"/>
</dbReference>
<dbReference type="GO" id="GO:0050660">
    <property type="term" value="F:flavin adenine dinucleotide binding"/>
    <property type="evidence" value="ECO:0007669"/>
    <property type="project" value="UniProtKB-UniRule"/>
</dbReference>
<dbReference type="PANTHER" id="PTHR11806:SF2">
    <property type="entry name" value="METHYLENETETRAHYDROFOLATE--TRNA-(URACIL-5-)-METHYLTRANSFERASE TRMFO"/>
    <property type="match status" value="1"/>
</dbReference>
<dbReference type="Gene3D" id="3.50.50.60">
    <property type="entry name" value="FAD/NAD(P)-binding domain"/>
    <property type="match status" value="2"/>
</dbReference>
<comment type="caution">
    <text evidence="13">The sequence shown here is derived from an EMBL/GenBank/DDBJ whole genome shotgun (WGS) entry which is preliminary data.</text>
</comment>
<evidence type="ECO:0000256" key="8">
    <source>
        <dbReference type="ARBA" id="ARBA00022857"/>
    </source>
</evidence>
<comment type="cofactor">
    <cofactor evidence="1 10">
        <name>FAD</name>
        <dbReference type="ChEBI" id="CHEBI:57692"/>
    </cofactor>
</comment>
<organism evidence="13 14">
    <name type="scientific">Furfurilactobacillus siliginis</name>
    <dbReference type="NCBI Taxonomy" id="348151"/>
    <lineage>
        <taxon>Bacteria</taxon>
        <taxon>Bacillati</taxon>
        <taxon>Bacillota</taxon>
        <taxon>Bacilli</taxon>
        <taxon>Lactobacillales</taxon>
        <taxon>Lactobacillaceae</taxon>
        <taxon>Furfurilactobacillus</taxon>
    </lineage>
</organism>
<evidence type="ECO:0000259" key="11">
    <source>
        <dbReference type="Pfam" id="PF01134"/>
    </source>
</evidence>
<sequence length="448" mass="48685">MASTPTVNVIGAGLAGSEAAYHIAKMGVPVRLYEMRPVKLTPAHETGNFAELVCTNSLRANQISNAAGLLKEEMRHLDSVVIRSADDNAVPAGGALAVDRTPFAEQITKTLTNMPNVTVVSGEVNELPEGITVVATGPLTAGHLADAIKGFTDEDDLHFFDAAAPILNKDSLDMDKVYLKSRYDKGEASYLNAAMNEEEYNAFYDALIHAETADVHDFENNDVFEGCMPVEVMAKRGRQTLLYGPLKPVGLEDPRTGKRPFAVVQLRQDNAAGDLYNIVGFQTHLKWGEQKRVFRMIPGLENATFVRYGVMHRNSFLKSPKLLQATYQTKKRTDLFFAGQMTGVEGYVESAASGILAGINAARLALGQEPAVFPQTTMVGAMANYITTASPDHFQPMNANFGIVPGLDHRVRDKRERNTEVANRALADLDAFLPSIDLAAQVPSTVAD</sequence>
<dbReference type="InterPro" id="IPR020595">
    <property type="entry name" value="MnmG-rel_CS"/>
</dbReference>
<accession>A0A0R2LDD6</accession>
<dbReference type="NCBIfam" id="TIGR00137">
    <property type="entry name" value="gid_trmFO"/>
    <property type="match status" value="1"/>
</dbReference>
<evidence type="ECO:0000256" key="6">
    <source>
        <dbReference type="ARBA" id="ARBA00022694"/>
    </source>
</evidence>
<evidence type="ECO:0000256" key="9">
    <source>
        <dbReference type="ARBA" id="ARBA00023027"/>
    </source>
</evidence>
<feature type="binding site" evidence="10">
    <location>
        <begin position="11"/>
        <end position="16"/>
    </location>
    <ligand>
        <name>FAD</name>
        <dbReference type="ChEBI" id="CHEBI:57692"/>
    </ligand>
</feature>
<keyword evidence="14" id="KW-1185">Reference proteome</keyword>
<keyword evidence="4 10" id="KW-0285">Flavoprotein</keyword>
<comment type="catalytic activity">
    <reaction evidence="10">
        <text>uridine(54) in tRNA + (6R)-5,10-methylene-5,6,7,8-tetrahydrofolate + NADPH + H(+) = 5-methyluridine(54) in tRNA + (6S)-5,6,7,8-tetrahydrofolate + NADP(+)</text>
        <dbReference type="Rhea" id="RHEA:62372"/>
        <dbReference type="Rhea" id="RHEA-COMP:10167"/>
        <dbReference type="Rhea" id="RHEA-COMP:10193"/>
        <dbReference type="ChEBI" id="CHEBI:15378"/>
        <dbReference type="ChEBI" id="CHEBI:15636"/>
        <dbReference type="ChEBI" id="CHEBI:57453"/>
        <dbReference type="ChEBI" id="CHEBI:57783"/>
        <dbReference type="ChEBI" id="CHEBI:58349"/>
        <dbReference type="ChEBI" id="CHEBI:65315"/>
        <dbReference type="ChEBI" id="CHEBI:74447"/>
        <dbReference type="EC" id="2.1.1.74"/>
    </reaction>
</comment>
<comment type="function">
    <text evidence="10">Catalyzes the folate-dependent formation of 5-methyl-uridine at position 54 (M-5-U54) in all tRNAs.</text>
</comment>
<gene>
    <name evidence="10 12" type="primary">trmFO</name>
    <name evidence="13" type="ORF">IV55_GL000878</name>
    <name evidence="12" type="ORF">LSI01_00720</name>
</gene>
<dbReference type="PATRIC" id="fig|348151.3.peg.903"/>
<evidence type="ECO:0000256" key="10">
    <source>
        <dbReference type="HAMAP-Rule" id="MF_01037"/>
    </source>
</evidence>
<dbReference type="InterPro" id="IPR036188">
    <property type="entry name" value="FAD/NAD-bd_sf"/>
</dbReference>
<evidence type="ECO:0000256" key="4">
    <source>
        <dbReference type="ARBA" id="ARBA00022630"/>
    </source>
</evidence>
<dbReference type="GO" id="GO:0002098">
    <property type="term" value="P:tRNA wobble uridine modification"/>
    <property type="evidence" value="ECO:0007669"/>
    <property type="project" value="TreeGrafter"/>
</dbReference>
<dbReference type="AlphaFoldDB" id="A0A0R2LDD6"/>
<dbReference type="InterPro" id="IPR040131">
    <property type="entry name" value="MnmG_N"/>
</dbReference>
<evidence type="ECO:0000313" key="12">
    <source>
        <dbReference type="EMBL" id="GEK27761.1"/>
    </source>
</evidence>
<evidence type="ECO:0000256" key="3">
    <source>
        <dbReference type="ARBA" id="ARBA00022603"/>
    </source>
</evidence>
<keyword evidence="3 10" id="KW-0489">Methyltransferase</keyword>
<reference evidence="13 14" key="1">
    <citation type="journal article" date="2015" name="Genome Announc.">
        <title>Expanding the biotechnology potential of lactobacilli through comparative genomics of 213 strains and associated genera.</title>
        <authorList>
            <person name="Sun Z."/>
            <person name="Harris H.M."/>
            <person name="McCann A."/>
            <person name="Guo C."/>
            <person name="Argimon S."/>
            <person name="Zhang W."/>
            <person name="Yang X."/>
            <person name="Jeffery I.B."/>
            <person name="Cooney J.C."/>
            <person name="Kagawa T.F."/>
            <person name="Liu W."/>
            <person name="Song Y."/>
            <person name="Salvetti E."/>
            <person name="Wrobel A."/>
            <person name="Rasinkangas P."/>
            <person name="Parkhill J."/>
            <person name="Rea M.C."/>
            <person name="O'Sullivan O."/>
            <person name="Ritari J."/>
            <person name="Douillard F.P."/>
            <person name="Paul Ross R."/>
            <person name="Yang R."/>
            <person name="Briner A.E."/>
            <person name="Felis G.E."/>
            <person name="de Vos W.M."/>
            <person name="Barrangou R."/>
            <person name="Klaenhammer T.R."/>
            <person name="Caufield P.W."/>
            <person name="Cui Y."/>
            <person name="Zhang H."/>
            <person name="O'Toole P.W."/>
        </authorList>
    </citation>
    <scope>NUCLEOTIDE SEQUENCE [LARGE SCALE GENOMIC DNA]</scope>
    <source>
        <strain evidence="13 14">DSM 22696</strain>
    </source>
</reference>
<keyword evidence="9 10" id="KW-0520">NAD</keyword>
<name>A0A0R2LDD6_9LACO</name>
<dbReference type="PANTHER" id="PTHR11806">
    <property type="entry name" value="GLUCOSE INHIBITED DIVISION PROTEIN A"/>
    <property type="match status" value="1"/>
</dbReference>
<dbReference type="Proteomes" id="UP000321429">
    <property type="component" value="Unassembled WGS sequence"/>
</dbReference>
<dbReference type="InterPro" id="IPR002218">
    <property type="entry name" value="MnmG-rel"/>
</dbReference>
<keyword evidence="8 10" id="KW-0521">NADP</keyword>
<keyword evidence="7 10" id="KW-0274">FAD</keyword>
<feature type="domain" description="MnmG N-terminal" evidence="11">
    <location>
        <begin position="7"/>
        <end position="368"/>
    </location>
</feature>
<dbReference type="EMBL" id="BJUD01000001">
    <property type="protein sequence ID" value="GEK27761.1"/>
    <property type="molecule type" value="Genomic_DNA"/>
</dbReference>
<comment type="catalytic activity">
    <reaction evidence="10">
        <text>uridine(54) in tRNA + (6R)-5,10-methylene-5,6,7,8-tetrahydrofolate + NADH + H(+) = 5-methyluridine(54) in tRNA + (6S)-5,6,7,8-tetrahydrofolate + NAD(+)</text>
        <dbReference type="Rhea" id="RHEA:16873"/>
        <dbReference type="Rhea" id="RHEA-COMP:10167"/>
        <dbReference type="Rhea" id="RHEA-COMP:10193"/>
        <dbReference type="ChEBI" id="CHEBI:15378"/>
        <dbReference type="ChEBI" id="CHEBI:15636"/>
        <dbReference type="ChEBI" id="CHEBI:57453"/>
        <dbReference type="ChEBI" id="CHEBI:57540"/>
        <dbReference type="ChEBI" id="CHEBI:57945"/>
        <dbReference type="ChEBI" id="CHEBI:65315"/>
        <dbReference type="ChEBI" id="CHEBI:74447"/>
        <dbReference type="EC" id="2.1.1.74"/>
    </reaction>
</comment>
<dbReference type="RefSeq" id="WP_057808943.1">
    <property type="nucleotide sequence ID" value="NZ_BJUD01000001.1"/>
</dbReference>
<dbReference type="SUPFAM" id="SSF51905">
    <property type="entry name" value="FAD/NAD(P)-binding domain"/>
    <property type="match status" value="1"/>
</dbReference>
<dbReference type="EC" id="2.1.1.74" evidence="10"/>
<dbReference type="Proteomes" id="UP000051139">
    <property type="component" value="Unassembled WGS sequence"/>
</dbReference>
<dbReference type="Pfam" id="PF01134">
    <property type="entry name" value="GIDA"/>
    <property type="match status" value="1"/>
</dbReference>
<dbReference type="PROSITE" id="PS01281">
    <property type="entry name" value="GIDA_2"/>
    <property type="match status" value="1"/>
</dbReference>
<dbReference type="EMBL" id="JQCB01000002">
    <property type="protein sequence ID" value="KRN97002.1"/>
    <property type="molecule type" value="Genomic_DNA"/>
</dbReference>
<comment type="similarity">
    <text evidence="10">Belongs to the MnmG family. TrmFO subfamily.</text>
</comment>
<evidence type="ECO:0000256" key="5">
    <source>
        <dbReference type="ARBA" id="ARBA00022679"/>
    </source>
</evidence>
<dbReference type="GO" id="GO:0030488">
    <property type="term" value="P:tRNA methylation"/>
    <property type="evidence" value="ECO:0007669"/>
    <property type="project" value="TreeGrafter"/>
</dbReference>
<comment type="subcellular location">
    <subcellularLocation>
        <location evidence="10">Cytoplasm</location>
    </subcellularLocation>
</comment>
<dbReference type="InterPro" id="IPR004417">
    <property type="entry name" value="TrmFO"/>
</dbReference>
<evidence type="ECO:0000256" key="2">
    <source>
        <dbReference type="ARBA" id="ARBA00022490"/>
    </source>
</evidence>
<proteinExistence type="inferred from homology"/>
<keyword evidence="5 10" id="KW-0808">Transferase</keyword>
<evidence type="ECO:0000256" key="7">
    <source>
        <dbReference type="ARBA" id="ARBA00022827"/>
    </source>
</evidence>
<keyword evidence="2 10" id="KW-0963">Cytoplasm</keyword>
<dbReference type="OrthoDB" id="9803114at2"/>
<dbReference type="FunFam" id="3.50.50.60:FF:000040">
    <property type="entry name" value="Methylenetetrahydrofolate--tRNA-(uracil-5-)-methyltransferase TrmFO"/>
    <property type="match status" value="1"/>
</dbReference>
<dbReference type="STRING" id="348151.IV55_GL000878"/>
<dbReference type="HAMAP" id="MF_01037">
    <property type="entry name" value="TrmFO"/>
    <property type="match status" value="1"/>
</dbReference>
<dbReference type="NCBIfam" id="NF003739">
    <property type="entry name" value="PRK05335.1"/>
    <property type="match status" value="1"/>
</dbReference>
<reference evidence="12 15" key="2">
    <citation type="submission" date="2019-07" db="EMBL/GenBank/DDBJ databases">
        <title>Whole genome shotgun sequence of Lactobacillus siliginis NBRC 101315.</title>
        <authorList>
            <person name="Hosoyama A."/>
            <person name="Uohara A."/>
            <person name="Ohji S."/>
            <person name="Ichikawa N."/>
        </authorList>
    </citation>
    <scope>NUCLEOTIDE SEQUENCE [LARGE SCALE GENOMIC DNA]</scope>
    <source>
        <strain evidence="12 15">NBRC 101315</strain>
    </source>
</reference>
<evidence type="ECO:0000313" key="15">
    <source>
        <dbReference type="Proteomes" id="UP000321429"/>
    </source>
</evidence>
<evidence type="ECO:0000256" key="1">
    <source>
        <dbReference type="ARBA" id="ARBA00001974"/>
    </source>
</evidence>